<accession>U6B7K5</accession>
<dbReference type="HOGENOM" id="CLU_1764665_0_0_5"/>
<keyword evidence="1" id="KW-0472">Membrane</keyword>
<reference evidence="2 3" key="1">
    <citation type="journal article" date="2014" name="Mol. Plant Microbe Interact.">
        <title>The complete genome sequence of Candidatus Liberibacter americanus, associated with citrus Huanglongbing.</title>
        <authorList>
            <person name="Wulff N.A."/>
            <person name="Zhang S."/>
            <person name="Setubal J.C."/>
            <person name="Almeida N.F."/>
            <person name="Martins E.C."/>
            <person name="Harakava R."/>
            <person name="Kumar D."/>
            <person name="Rangel L.T."/>
            <person name="Foissac X."/>
            <person name="Bove J."/>
            <person name="Gabriel D.W."/>
        </authorList>
    </citation>
    <scope>NUCLEOTIDE SEQUENCE [LARGE SCALE GENOMIC DNA]</scope>
    <source>
        <strain evidence="2 3">Sao Paulo</strain>
    </source>
</reference>
<feature type="transmembrane region" description="Helical" evidence="1">
    <location>
        <begin position="15"/>
        <end position="33"/>
    </location>
</feature>
<organism evidence="2 3">
    <name type="scientific">Candidatus Liberibacter americanus str. Sao Paulo</name>
    <dbReference type="NCBI Taxonomy" id="1261131"/>
    <lineage>
        <taxon>Bacteria</taxon>
        <taxon>Pseudomonadati</taxon>
        <taxon>Pseudomonadota</taxon>
        <taxon>Alphaproteobacteria</taxon>
        <taxon>Hyphomicrobiales</taxon>
        <taxon>Rhizobiaceae</taxon>
        <taxon>Liberibacter</taxon>
    </lineage>
</organism>
<evidence type="ECO:0000313" key="2">
    <source>
        <dbReference type="EMBL" id="AHA27846.1"/>
    </source>
</evidence>
<evidence type="ECO:0000313" key="3">
    <source>
        <dbReference type="Proteomes" id="UP000017862"/>
    </source>
</evidence>
<gene>
    <name evidence="2" type="ORF">lam_487</name>
</gene>
<feature type="transmembrane region" description="Helical" evidence="1">
    <location>
        <begin position="87"/>
        <end position="108"/>
    </location>
</feature>
<evidence type="ECO:0008006" key="4">
    <source>
        <dbReference type="Google" id="ProtNLM"/>
    </source>
</evidence>
<feature type="transmembrane region" description="Helical" evidence="1">
    <location>
        <begin position="45"/>
        <end position="67"/>
    </location>
</feature>
<dbReference type="KEGG" id="lar:lam_487"/>
<dbReference type="EMBL" id="CP006604">
    <property type="protein sequence ID" value="AHA27846.1"/>
    <property type="molecule type" value="Genomic_DNA"/>
</dbReference>
<dbReference type="AlphaFoldDB" id="U6B7K5"/>
<feature type="transmembrane region" description="Helical" evidence="1">
    <location>
        <begin position="120"/>
        <end position="138"/>
    </location>
</feature>
<sequence length="147" mass="17794">MLGMSVNMNRDKSDFFMINLITWFIAWAIPLTFTKDRWNWDYIDYTVFGIFLVLFCLLSFYFGCRIITSYKFKKYMQEYSHKIKEPFFIAFLFFCLCIITPHTGRMTYDIYKSYGDISTIIKLLMLCLENTLLSIVYLKIYRAIRRK</sequence>
<name>U6B7K5_9HYPH</name>
<keyword evidence="1" id="KW-1133">Transmembrane helix</keyword>
<keyword evidence="1" id="KW-0812">Transmembrane</keyword>
<dbReference type="Proteomes" id="UP000017862">
    <property type="component" value="Chromosome"/>
</dbReference>
<proteinExistence type="predicted"/>
<keyword evidence="3" id="KW-1185">Reference proteome</keyword>
<evidence type="ECO:0000256" key="1">
    <source>
        <dbReference type="SAM" id="Phobius"/>
    </source>
</evidence>
<protein>
    <recommendedName>
        <fullName evidence="4">Transmembrane protein</fullName>
    </recommendedName>
</protein>